<dbReference type="EMBL" id="ADNV01000283">
    <property type="protein sequence ID" value="EFG76103.1"/>
    <property type="molecule type" value="Genomic_DNA"/>
</dbReference>
<dbReference type="Proteomes" id="UP000003653">
    <property type="component" value="Unassembled WGS sequence"/>
</dbReference>
<organism evidence="1 2">
    <name type="scientific">Mycobacterium parascrofulaceum ATCC BAA-614</name>
    <dbReference type="NCBI Taxonomy" id="525368"/>
    <lineage>
        <taxon>Bacteria</taxon>
        <taxon>Bacillati</taxon>
        <taxon>Actinomycetota</taxon>
        <taxon>Actinomycetes</taxon>
        <taxon>Mycobacteriales</taxon>
        <taxon>Mycobacteriaceae</taxon>
        <taxon>Mycobacterium</taxon>
        <taxon>Mycobacterium simiae complex</taxon>
    </lineage>
</organism>
<evidence type="ECO:0000313" key="1">
    <source>
        <dbReference type="EMBL" id="EFG76103.1"/>
    </source>
</evidence>
<name>D5PCV4_9MYCO</name>
<comment type="caution">
    <text evidence="1">The sequence shown here is derived from an EMBL/GenBank/DDBJ whole genome shotgun (WGS) entry which is preliminary data.</text>
</comment>
<dbReference type="HOGENOM" id="CLU_2155573_0_0_11"/>
<gene>
    <name evidence="1" type="ORF">HMPREF0591_3998</name>
</gene>
<proteinExistence type="predicted"/>
<dbReference type="AlphaFoldDB" id="D5PCV4"/>
<keyword evidence="2" id="KW-1185">Reference proteome</keyword>
<accession>D5PCV4</accession>
<protein>
    <submittedName>
        <fullName evidence="1">Uncharacterized protein</fullName>
    </submittedName>
</protein>
<reference evidence="1 2" key="1">
    <citation type="submission" date="2010-04" db="EMBL/GenBank/DDBJ databases">
        <authorList>
            <person name="Muzny D."/>
            <person name="Qin X."/>
            <person name="Deng J."/>
            <person name="Jiang H."/>
            <person name="Liu Y."/>
            <person name="Qu J."/>
            <person name="Song X.-Z."/>
            <person name="Zhang L."/>
            <person name="Thornton R."/>
            <person name="Coyle M."/>
            <person name="Francisco L."/>
            <person name="Jackson L."/>
            <person name="Javaid M."/>
            <person name="Korchina V."/>
            <person name="Kovar C."/>
            <person name="Mata R."/>
            <person name="Mathew T."/>
            <person name="Ngo R."/>
            <person name="Nguyen L."/>
            <person name="Nguyen N."/>
            <person name="Okwuonu G."/>
            <person name="Ongeri F."/>
            <person name="Pham C."/>
            <person name="Simmons D."/>
            <person name="Wilczek-Boney K."/>
            <person name="Hale W."/>
            <person name="Jakkamsetti A."/>
            <person name="Pham P."/>
            <person name="Ruth R."/>
            <person name="San Lucas F."/>
            <person name="Warren J."/>
            <person name="Zhang J."/>
            <person name="Zhao Z."/>
            <person name="Zhou C."/>
            <person name="Zhu D."/>
            <person name="Lee S."/>
            <person name="Bess C."/>
            <person name="Blankenburg K."/>
            <person name="Forbes L."/>
            <person name="Fu Q."/>
            <person name="Gubbala S."/>
            <person name="Hirani K."/>
            <person name="Jayaseelan J.C."/>
            <person name="Lara F."/>
            <person name="Munidasa M."/>
            <person name="Palculict T."/>
            <person name="Patil S."/>
            <person name="Pu L.-L."/>
            <person name="Saada N."/>
            <person name="Tang L."/>
            <person name="Weissenberger G."/>
            <person name="Zhu Y."/>
            <person name="Hemphill L."/>
            <person name="Shang Y."/>
            <person name="Youmans B."/>
            <person name="Ayvaz T."/>
            <person name="Ross M."/>
            <person name="Santibanez J."/>
            <person name="Aqrawi P."/>
            <person name="Gross S."/>
            <person name="Joshi V."/>
            <person name="Fowler G."/>
            <person name="Nazareth L."/>
            <person name="Reid J."/>
            <person name="Worley K."/>
            <person name="Petrosino J."/>
            <person name="Highlander S."/>
            <person name="Gibbs R."/>
        </authorList>
    </citation>
    <scope>NUCLEOTIDE SEQUENCE [LARGE SCALE GENOMIC DNA]</scope>
    <source>
        <strain evidence="1 2">ATCC BAA-614</strain>
    </source>
</reference>
<evidence type="ECO:0000313" key="2">
    <source>
        <dbReference type="Proteomes" id="UP000003653"/>
    </source>
</evidence>
<dbReference type="RefSeq" id="WP_007168026.1">
    <property type="nucleotide sequence ID" value="NZ_GG770553.1"/>
</dbReference>
<sequence length="111" mass="11752">MLLAVCVPAVGAPEAASADPVVPNHLASVQSWPDNSCGGFFSWHVINDVKDAPIRATVAVQRRKGTEEYNDRYVYDLAPGSSSFVSCKRIPAPDGPGVYDVTARLAGAQHA</sequence>